<feature type="region of interest" description="Disordered" evidence="5">
    <location>
        <begin position="361"/>
        <end position="380"/>
    </location>
</feature>
<reference evidence="9" key="1">
    <citation type="submission" date="2015-11" db="EMBL/GenBank/DDBJ databases">
        <authorList>
            <consortium name="Cross-ministerial Strategic Innovation Promotion Program (SIP) consortium"/>
            <person name="Tomihama T."/>
            <person name="Ikenaga M."/>
            <person name="Sakai M."/>
            <person name="Okubo T."/>
            <person name="Ikeda S."/>
        </authorList>
    </citation>
    <scope>NUCLEOTIDE SEQUENCE [LARGE SCALE GENOMIC DNA]</scope>
    <source>
        <strain evidence="9">S58</strain>
    </source>
</reference>
<reference evidence="8 9" key="2">
    <citation type="journal article" date="2016" name="Genome Announc.">
        <title>Draft Genome Sequences of Streptomyces scabiei S58, Streptomyces turgidiscabies T45, and Streptomyces acidiscabies a10, the Pathogens of Potato Common Scab, Isolated in Japan.</title>
        <authorList>
            <person name="Tomihama T."/>
            <person name="Nishi Y."/>
            <person name="Sakai M."/>
            <person name="Ikenaga M."/>
            <person name="Okubo T."/>
            <person name="Ikeda S."/>
        </authorList>
    </citation>
    <scope>NUCLEOTIDE SEQUENCE [LARGE SCALE GENOMIC DNA]</scope>
    <source>
        <strain evidence="8 9">S58</strain>
    </source>
</reference>
<feature type="transmembrane region" description="Helical" evidence="6">
    <location>
        <begin position="200"/>
        <end position="220"/>
    </location>
</feature>
<evidence type="ECO:0000313" key="8">
    <source>
        <dbReference type="EMBL" id="GAQ67319.1"/>
    </source>
</evidence>
<keyword evidence="3 6" id="KW-1133">Transmembrane helix</keyword>
<keyword evidence="2 6" id="KW-0812">Transmembrane</keyword>
<accession>A0A100JX62</accession>
<feature type="region of interest" description="Disordered" evidence="5">
    <location>
        <begin position="1"/>
        <end position="39"/>
    </location>
</feature>
<sequence length="380" mass="37601">MRPDAFRAVEARHRREASGGDGLGSTRTRSAAGAPAAHERRNVSDVTGVLLLGACAAWSLTTAAARGGRPEGVLLAVLAVAAGYAAGRICGALLPVLAPSAAALAGFGLAVTSPHTVGSSPLIAPLGHTGATAALLALSTGAACCAAWATPSPGPRLVLRLLACGIAVTAAVLGSTTGVAACVGVLLCSLASDRMRHRGLGLAGLAAGTTLVTATVWAIAEDALPAGLTDLLEGQLTGHRVLLWREALGLARDEPLLGTGPGRFGELSPTVALSLPSDDRPHSAPLQLAAEQGLVGVVLLAAVFGWILYVLWRAPRSTPVVLTAGAALTALAAIASVGNALSFTTVTAGAGLLAGMATARPLTDEDDHDDGGAGSGPGEL</sequence>
<gene>
    <name evidence="8" type="ORF">SsS58_07772</name>
</gene>
<feature type="transmembrane region" description="Helical" evidence="6">
    <location>
        <begin position="157"/>
        <end position="188"/>
    </location>
</feature>
<evidence type="ECO:0000256" key="1">
    <source>
        <dbReference type="ARBA" id="ARBA00004141"/>
    </source>
</evidence>
<dbReference type="GO" id="GO:0016874">
    <property type="term" value="F:ligase activity"/>
    <property type="evidence" value="ECO:0007669"/>
    <property type="project" value="UniProtKB-KW"/>
</dbReference>
<dbReference type="OrthoDB" id="4350326at2"/>
<organism evidence="8 9">
    <name type="scientific">Streptomyces scabiei</name>
    <dbReference type="NCBI Taxonomy" id="1930"/>
    <lineage>
        <taxon>Bacteria</taxon>
        <taxon>Bacillati</taxon>
        <taxon>Actinomycetota</taxon>
        <taxon>Actinomycetes</taxon>
        <taxon>Kitasatosporales</taxon>
        <taxon>Streptomycetaceae</taxon>
        <taxon>Streptomyces</taxon>
    </lineage>
</organism>
<evidence type="ECO:0000313" key="9">
    <source>
        <dbReference type="Proteomes" id="UP000067448"/>
    </source>
</evidence>
<dbReference type="EMBL" id="BCMM01000054">
    <property type="protein sequence ID" value="GAQ67319.1"/>
    <property type="molecule type" value="Genomic_DNA"/>
</dbReference>
<feature type="transmembrane region" description="Helical" evidence="6">
    <location>
        <begin position="293"/>
        <end position="312"/>
    </location>
</feature>
<feature type="domain" description="O-antigen ligase-related" evidence="7">
    <location>
        <begin position="160"/>
        <end position="300"/>
    </location>
</feature>
<dbReference type="GO" id="GO:0016020">
    <property type="term" value="C:membrane"/>
    <property type="evidence" value="ECO:0007669"/>
    <property type="project" value="UniProtKB-SubCell"/>
</dbReference>
<evidence type="ECO:0000256" key="2">
    <source>
        <dbReference type="ARBA" id="ARBA00022692"/>
    </source>
</evidence>
<dbReference type="InterPro" id="IPR051533">
    <property type="entry name" value="WaaL-like"/>
</dbReference>
<comment type="caution">
    <text evidence="8">The sequence shown here is derived from an EMBL/GenBank/DDBJ whole genome shotgun (WGS) entry which is preliminary data.</text>
</comment>
<evidence type="ECO:0000256" key="6">
    <source>
        <dbReference type="SAM" id="Phobius"/>
    </source>
</evidence>
<dbReference type="Pfam" id="PF04932">
    <property type="entry name" value="Wzy_C"/>
    <property type="match status" value="1"/>
</dbReference>
<evidence type="ECO:0000256" key="5">
    <source>
        <dbReference type="SAM" id="MobiDB-lite"/>
    </source>
</evidence>
<dbReference type="PANTHER" id="PTHR37422">
    <property type="entry name" value="TEICHURONIC ACID BIOSYNTHESIS PROTEIN TUAE"/>
    <property type="match status" value="1"/>
</dbReference>
<proteinExistence type="predicted"/>
<evidence type="ECO:0000259" key="7">
    <source>
        <dbReference type="Pfam" id="PF04932"/>
    </source>
</evidence>
<feature type="compositionally biased region" description="Basic and acidic residues" evidence="5">
    <location>
        <begin position="1"/>
        <end position="18"/>
    </location>
</feature>
<feature type="transmembrane region" description="Helical" evidence="6">
    <location>
        <begin position="100"/>
        <end position="118"/>
    </location>
</feature>
<keyword evidence="4 6" id="KW-0472">Membrane</keyword>
<dbReference type="AlphaFoldDB" id="A0A100JX62"/>
<comment type="subcellular location">
    <subcellularLocation>
        <location evidence="1">Membrane</location>
        <topology evidence="1">Multi-pass membrane protein</topology>
    </subcellularLocation>
</comment>
<name>A0A100JX62_STRSC</name>
<dbReference type="Proteomes" id="UP000067448">
    <property type="component" value="Unassembled WGS sequence"/>
</dbReference>
<reference evidence="9" key="3">
    <citation type="submission" date="2016-02" db="EMBL/GenBank/DDBJ databases">
        <title>Draft genome of pathogenic Streptomyces sp. in Japan.</title>
        <authorList>
            <person name="Tomihama T."/>
            <person name="Ikenaga M."/>
            <person name="Sakai M."/>
            <person name="Okubo T."/>
            <person name="Ikeda S."/>
        </authorList>
    </citation>
    <scope>NUCLEOTIDE SEQUENCE [LARGE SCALE GENOMIC DNA]</scope>
    <source>
        <strain evidence="9">S58</strain>
    </source>
</reference>
<protein>
    <submittedName>
        <fullName evidence="8">O-Antigen ligase</fullName>
    </submittedName>
</protein>
<dbReference type="InterPro" id="IPR007016">
    <property type="entry name" value="O-antigen_ligase-rel_domated"/>
</dbReference>
<evidence type="ECO:0000256" key="3">
    <source>
        <dbReference type="ARBA" id="ARBA00022989"/>
    </source>
</evidence>
<dbReference type="PANTHER" id="PTHR37422:SF13">
    <property type="entry name" value="LIPOPOLYSACCHARIDE BIOSYNTHESIS PROTEIN PA4999-RELATED"/>
    <property type="match status" value="1"/>
</dbReference>
<keyword evidence="8" id="KW-0436">Ligase</keyword>
<feature type="transmembrane region" description="Helical" evidence="6">
    <location>
        <begin position="319"/>
        <end position="338"/>
    </location>
</feature>
<evidence type="ECO:0000256" key="4">
    <source>
        <dbReference type="ARBA" id="ARBA00023136"/>
    </source>
</evidence>